<keyword evidence="3" id="KW-0813">Transport</keyword>
<dbReference type="InterPro" id="IPR006012">
    <property type="entry name" value="Syntaxin/epimorphin_CS"/>
</dbReference>
<protein>
    <submittedName>
        <fullName evidence="14">t-SNARE coiled-coil homology domain-containing protein</fullName>
    </submittedName>
</protein>
<dbReference type="FunFam" id="1.20.5.110:FF:000006">
    <property type="entry name" value="Syntaxin 6"/>
    <property type="match status" value="1"/>
</dbReference>
<evidence type="ECO:0000256" key="7">
    <source>
        <dbReference type="ARBA" id="ARBA00023054"/>
    </source>
</evidence>
<dbReference type="PROSITE" id="PS50192">
    <property type="entry name" value="T_SNARE"/>
    <property type="match status" value="1"/>
</dbReference>
<keyword evidence="5" id="KW-0532">Neurotransmitter transport</keyword>
<name>A0A0N4U636_DRAME</name>
<dbReference type="InterPro" id="IPR000727">
    <property type="entry name" value="T_SNARE_dom"/>
</dbReference>
<feature type="domain" description="T-SNARE coiled-coil homology" evidence="10">
    <location>
        <begin position="31"/>
        <end position="93"/>
    </location>
</feature>
<dbReference type="Pfam" id="PF05739">
    <property type="entry name" value="SNARE"/>
    <property type="match status" value="1"/>
</dbReference>
<keyword evidence="4 9" id="KW-0812">Transmembrane</keyword>
<dbReference type="Gene3D" id="1.20.5.110">
    <property type="match status" value="1"/>
</dbReference>
<evidence type="ECO:0000313" key="13">
    <source>
        <dbReference type="Proteomes" id="UP000274756"/>
    </source>
</evidence>
<evidence type="ECO:0000259" key="10">
    <source>
        <dbReference type="PROSITE" id="PS50192"/>
    </source>
</evidence>
<evidence type="ECO:0000313" key="14">
    <source>
        <dbReference type="WBParaSite" id="DME_0000235901-mRNA-1"/>
    </source>
</evidence>
<evidence type="ECO:0000313" key="11">
    <source>
        <dbReference type="EMBL" id="VDN56746.1"/>
    </source>
</evidence>
<dbReference type="PANTHER" id="PTHR12791">
    <property type="entry name" value="GOLGI SNARE BET1-RELATED"/>
    <property type="match status" value="1"/>
</dbReference>
<evidence type="ECO:0000256" key="3">
    <source>
        <dbReference type="ARBA" id="ARBA00022448"/>
    </source>
</evidence>
<keyword evidence="6 9" id="KW-1133">Transmembrane helix</keyword>
<dbReference type="GO" id="GO:0006886">
    <property type="term" value="P:intracellular protein transport"/>
    <property type="evidence" value="ECO:0007669"/>
    <property type="project" value="InterPro"/>
</dbReference>
<reference evidence="11 13" key="2">
    <citation type="submission" date="2018-11" db="EMBL/GenBank/DDBJ databases">
        <authorList>
            <consortium name="Pathogen Informatics"/>
        </authorList>
    </citation>
    <scope>NUCLEOTIDE SEQUENCE [LARGE SCALE GENOMIC DNA]</scope>
</reference>
<comment type="similarity">
    <text evidence="2">Belongs to the syntaxin family.</text>
</comment>
<proteinExistence type="inferred from homology"/>
<evidence type="ECO:0000256" key="9">
    <source>
        <dbReference type="SAM" id="Phobius"/>
    </source>
</evidence>
<feature type="transmembrane region" description="Helical" evidence="9">
    <location>
        <begin position="103"/>
        <end position="122"/>
    </location>
</feature>
<evidence type="ECO:0000313" key="12">
    <source>
        <dbReference type="Proteomes" id="UP000038040"/>
    </source>
</evidence>
<evidence type="ECO:0000256" key="8">
    <source>
        <dbReference type="ARBA" id="ARBA00023136"/>
    </source>
</evidence>
<dbReference type="Proteomes" id="UP000274756">
    <property type="component" value="Unassembled WGS sequence"/>
</dbReference>
<dbReference type="GO" id="GO:0016020">
    <property type="term" value="C:membrane"/>
    <property type="evidence" value="ECO:0007669"/>
    <property type="project" value="UniProtKB-SubCell"/>
</dbReference>
<evidence type="ECO:0000256" key="5">
    <source>
        <dbReference type="ARBA" id="ARBA00022775"/>
    </source>
</evidence>
<dbReference type="CDD" id="cd15851">
    <property type="entry name" value="SNARE_Syntaxin6"/>
    <property type="match status" value="1"/>
</dbReference>
<dbReference type="STRING" id="318479.A0A0N4U636"/>
<dbReference type="PROSITE" id="PS00914">
    <property type="entry name" value="SYNTAXIN"/>
    <property type="match status" value="1"/>
</dbReference>
<evidence type="ECO:0000256" key="4">
    <source>
        <dbReference type="ARBA" id="ARBA00022692"/>
    </source>
</evidence>
<dbReference type="GO" id="GO:0006836">
    <property type="term" value="P:neurotransmitter transport"/>
    <property type="evidence" value="ECO:0007669"/>
    <property type="project" value="UniProtKB-KW"/>
</dbReference>
<evidence type="ECO:0000256" key="6">
    <source>
        <dbReference type="ARBA" id="ARBA00022989"/>
    </source>
</evidence>
<keyword evidence="13" id="KW-1185">Reference proteome</keyword>
<keyword evidence="7" id="KW-0175">Coiled coil</keyword>
<dbReference type="SMART" id="SM00397">
    <property type="entry name" value="t_SNARE"/>
    <property type="match status" value="1"/>
</dbReference>
<gene>
    <name evidence="11" type="ORF">DME_LOCUS6719</name>
</gene>
<evidence type="ECO:0000256" key="1">
    <source>
        <dbReference type="ARBA" id="ARBA00004211"/>
    </source>
</evidence>
<accession>A0A0N4U636</accession>
<dbReference type="AlphaFoldDB" id="A0A0N4U636"/>
<dbReference type="WBParaSite" id="DME_0000235901-mRNA-1">
    <property type="protein sequence ID" value="DME_0000235901-mRNA-1"/>
    <property type="gene ID" value="DME_0000235901"/>
</dbReference>
<comment type="subcellular location">
    <subcellularLocation>
        <location evidence="1">Membrane</location>
        <topology evidence="1">Single-pass type IV membrane protein</topology>
    </subcellularLocation>
</comment>
<sequence>MNASSSYRYTLLPDSTISAEQFVSDTLQKQQLIMRDQDKDLEKVGNSVHTLKNISYQIGRELEEQAIVLDELGTEMDRAGTKIDGVMKKIARITNLNDDKRQWTAIFILSVILFFIIILFIIL</sequence>
<dbReference type="SUPFAM" id="SSF58038">
    <property type="entry name" value="SNARE fusion complex"/>
    <property type="match status" value="1"/>
</dbReference>
<dbReference type="EMBL" id="UYYG01001157">
    <property type="protein sequence ID" value="VDN56746.1"/>
    <property type="molecule type" value="Genomic_DNA"/>
</dbReference>
<dbReference type="GO" id="GO:0005484">
    <property type="term" value="F:SNAP receptor activity"/>
    <property type="evidence" value="ECO:0007669"/>
    <property type="project" value="InterPro"/>
</dbReference>
<evidence type="ECO:0000256" key="2">
    <source>
        <dbReference type="ARBA" id="ARBA00009063"/>
    </source>
</evidence>
<dbReference type="OrthoDB" id="546861at2759"/>
<dbReference type="Proteomes" id="UP000038040">
    <property type="component" value="Unplaced"/>
</dbReference>
<reference evidence="14" key="1">
    <citation type="submission" date="2017-02" db="UniProtKB">
        <authorList>
            <consortium name="WormBaseParasite"/>
        </authorList>
    </citation>
    <scope>IDENTIFICATION</scope>
</reference>
<keyword evidence="8 9" id="KW-0472">Membrane</keyword>
<organism evidence="12 14">
    <name type="scientific">Dracunculus medinensis</name>
    <name type="common">Guinea worm</name>
    <dbReference type="NCBI Taxonomy" id="318479"/>
    <lineage>
        <taxon>Eukaryota</taxon>
        <taxon>Metazoa</taxon>
        <taxon>Ecdysozoa</taxon>
        <taxon>Nematoda</taxon>
        <taxon>Chromadorea</taxon>
        <taxon>Rhabditida</taxon>
        <taxon>Spirurina</taxon>
        <taxon>Dracunculoidea</taxon>
        <taxon>Dracunculidae</taxon>
        <taxon>Dracunculus</taxon>
    </lineage>
</organism>